<reference evidence="2 3" key="1">
    <citation type="submission" date="2023-05" db="EMBL/GenBank/DDBJ databases">
        <title>B98-5 Cell Line De Novo Hybrid Assembly: An Optical Mapping Approach.</title>
        <authorList>
            <person name="Kananen K."/>
            <person name="Auerbach J.A."/>
            <person name="Kautto E."/>
            <person name="Blachly J.S."/>
        </authorList>
    </citation>
    <scope>NUCLEOTIDE SEQUENCE [LARGE SCALE GENOMIC DNA]</scope>
    <source>
        <strain evidence="2">B95-8</strain>
        <tissue evidence="2">Cell line</tissue>
    </source>
</reference>
<feature type="compositionally biased region" description="Polar residues" evidence="1">
    <location>
        <begin position="1"/>
        <end position="10"/>
    </location>
</feature>
<feature type="region of interest" description="Disordered" evidence="1">
    <location>
        <begin position="1"/>
        <end position="44"/>
    </location>
</feature>
<keyword evidence="3" id="KW-1185">Reference proteome</keyword>
<name>A0ABQ9VRA4_SAGOE</name>
<evidence type="ECO:0000256" key="1">
    <source>
        <dbReference type="SAM" id="MobiDB-lite"/>
    </source>
</evidence>
<dbReference type="EMBL" id="JASSZA010000005">
    <property type="protein sequence ID" value="KAK2111113.1"/>
    <property type="molecule type" value="Genomic_DNA"/>
</dbReference>
<protein>
    <submittedName>
        <fullName evidence="2">Uncharacterized protein</fullName>
    </submittedName>
</protein>
<comment type="caution">
    <text evidence="2">The sequence shown here is derived from an EMBL/GenBank/DDBJ whole genome shotgun (WGS) entry which is preliminary data.</text>
</comment>
<evidence type="ECO:0000313" key="3">
    <source>
        <dbReference type="Proteomes" id="UP001266305"/>
    </source>
</evidence>
<evidence type="ECO:0000313" key="2">
    <source>
        <dbReference type="EMBL" id="KAK2111113.1"/>
    </source>
</evidence>
<sequence>MSPTRSQTHGRGSPQVRTPMAPGRTRSGQRPGPPRTRAHLGPRRRLRAHFRELGGCARLQRPAGDVRHWAELGRGRG</sequence>
<proteinExistence type="predicted"/>
<organism evidence="2 3">
    <name type="scientific">Saguinus oedipus</name>
    <name type="common">Cotton-top tamarin</name>
    <name type="synonym">Oedipomidas oedipus</name>
    <dbReference type="NCBI Taxonomy" id="9490"/>
    <lineage>
        <taxon>Eukaryota</taxon>
        <taxon>Metazoa</taxon>
        <taxon>Chordata</taxon>
        <taxon>Craniata</taxon>
        <taxon>Vertebrata</taxon>
        <taxon>Euteleostomi</taxon>
        <taxon>Mammalia</taxon>
        <taxon>Eutheria</taxon>
        <taxon>Euarchontoglires</taxon>
        <taxon>Primates</taxon>
        <taxon>Haplorrhini</taxon>
        <taxon>Platyrrhini</taxon>
        <taxon>Cebidae</taxon>
        <taxon>Callitrichinae</taxon>
        <taxon>Saguinus</taxon>
    </lineage>
</organism>
<accession>A0ABQ9VRA4</accession>
<dbReference type="Proteomes" id="UP001266305">
    <property type="component" value="Unassembled WGS sequence"/>
</dbReference>
<gene>
    <name evidence="2" type="ORF">P7K49_010859</name>
</gene>